<feature type="compositionally biased region" description="Basic and acidic residues" evidence="1">
    <location>
        <begin position="331"/>
        <end position="349"/>
    </location>
</feature>
<name>A0ABQ9GQ29_9NEOP</name>
<feature type="region of interest" description="Disordered" evidence="1">
    <location>
        <begin position="328"/>
        <end position="349"/>
    </location>
</feature>
<evidence type="ECO:0000313" key="3">
    <source>
        <dbReference type="Proteomes" id="UP001159363"/>
    </source>
</evidence>
<gene>
    <name evidence="2" type="ORF">PR048_024935</name>
</gene>
<sequence length="855" mass="94398">MSEGGVKLLVGVVICKEGVKIKFKKRKGAVFSTEGMVVREIVQGVSHEGNTWRRHLHITLQMCSNLKAKRPSPLPAPLCAAFMELAVCGGHWTDEVTFRQVGEQSTHNSHAEARAYLHTKHERVHHVLWNAYARAGPLVMSLLIVAYLAMPLEIRTSPISRLSDIETLLSSDGHSVSARATLARVCSLVFSLLPKRNRQRAIRLDDPLLPVLTEKTKANRVLSPCRVSPGFLHVGIVLDDAAGRQVFSGISRFRLPFVPALLHSHLDHPLRFTYLQRKKSVKEVSTPKPPDVFPRRGNVNKDNFAAGNSRSQAAAPFSMNTLPASVNNLPVEEKRRREQERKGRRRGELEEHEYMARVMSLRAPVSGGKVFCPPPLSWQSGEVSRAIQWPARPRVSGEMWQRVVILDRDASPYCSNLFASPLASSTAFTAEGNRKPPLEHLSSHLGCSTASNAVALPELPPVGRSRKCSLDRERPIITGTEANKTACPNSSSLVPRRRNARERVEREIPEKTRKPAASPGAILTCEYPGASSLGNRTWFAWIGGEMILLPEYSLSVSVFTASSGLEMIDSVTRQFRGQTVLIEPQSYVCLSHPPSTPLIAPSPLLPQGKANVTQEVVGRGSENLVQETDSNLPPGVSSACEMERGKGGRRHCSDNTSSGVAWEEGRKGNKVECCSRELDVERSLARVTGREGGWKRGGITCSLVPRVDWTPSLDLQTSSVHLEGIIMGYRSAFLSSPLPKSSPHPELDYLQLPATTRDYLRLSVTTYDYLQLPVTTCDYLILIGFLRIGVDSDKNVTALFAQDVSADPPDQLWEKPTISGDNLLQFLLCHNETPLVSVYALSNFLEFTAQKRETI</sequence>
<organism evidence="2 3">
    <name type="scientific">Dryococelus australis</name>
    <dbReference type="NCBI Taxonomy" id="614101"/>
    <lineage>
        <taxon>Eukaryota</taxon>
        <taxon>Metazoa</taxon>
        <taxon>Ecdysozoa</taxon>
        <taxon>Arthropoda</taxon>
        <taxon>Hexapoda</taxon>
        <taxon>Insecta</taxon>
        <taxon>Pterygota</taxon>
        <taxon>Neoptera</taxon>
        <taxon>Polyneoptera</taxon>
        <taxon>Phasmatodea</taxon>
        <taxon>Verophasmatodea</taxon>
        <taxon>Anareolatae</taxon>
        <taxon>Phasmatidae</taxon>
        <taxon>Eurycanthinae</taxon>
        <taxon>Dryococelus</taxon>
    </lineage>
</organism>
<proteinExistence type="predicted"/>
<accession>A0ABQ9GQ29</accession>
<protein>
    <submittedName>
        <fullName evidence="2">Uncharacterized protein</fullName>
    </submittedName>
</protein>
<reference evidence="2 3" key="1">
    <citation type="submission" date="2023-02" db="EMBL/GenBank/DDBJ databases">
        <title>LHISI_Scaffold_Assembly.</title>
        <authorList>
            <person name="Stuart O.P."/>
            <person name="Cleave R."/>
            <person name="Magrath M.J.L."/>
            <person name="Mikheyev A.S."/>
        </authorList>
    </citation>
    <scope>NUCLEOTIDE SEQUENCE [LARGE SCALE GENOMIC DNA]</scope>
    <source>
        <strain evidence="2">Daus_M_001</strain>
        <tissue evidence="2">Leg muscle</tissue>
    </source>
</reference>
<feature type="compositionally biased region" description="Polar residues" evidence="1">
    <location>
        <begin position="482"/>
        <end position="493"/>
    </location>
</feature>
<comment type="caution">
    <text evidence="2">The sequence shown here is derived from an EMBL/GenBank/DDBJ whole genome shotgun (WGS) entry which is preliminary data.</text>
</comment>
<evidence type="ECO:0000313" key="2">
    <source>
        <dbReference type="EMBL" id="KAJ8874094.1"/>
    </source>
</evidence>
<dbReference type="EMBL" id="JARBHB010000010">
    <property type="protein sequence ID" value="KAJ8874094.1"/>
    <property type="molecule type" value="Genomic_DNA"/>
</dbReference>
<keyword evidence="3" id="KW-1185">Reference proteome</keyword>
<feature type="compositionally biased region" description="Basic and acidic residues" evidence="1">
    <location>
        <begin position="501"/>
        <end position="513"/>
    </location>
</feature>
<feature type="region of interest" description="Disordered" evidence="1">
    <location>
        <begin position="482"/>
        <end position="517"/>
    </location>
</feature>
<dbReference type="Proteomes" id="UP001159363">
    <property type="component" value="Chromosome 9"/>
</dbReference>
<evidence type="ECO:0000256" key="1">
    <source>
        <dbReference type="SAM" id="MobiDB-lite"/>
    </source>
</evidence>